<dbReference type="GO" id="GO:0015086">
    <property type="term" value="F:cadmium ion transmembrane transporter activity"/>
    <property type="evidence" value="ECO:0007669"/>
    <property type="project" value="TreeGrafter"/>
</dbReference>
<evidence type="ECO:0000256" key="5">
    <source>
        <dbReference type="ARBA" id="ARBA00023136"/>
    </source>
</evidence>
<evidence type="ECO:0000256" key="2">
    <source>
        <dbReference type="ARBA" id="ARBA00006024"/>
    </source>
</evidence>
<keyword evidence="4 6" id="KW-1133">Transmembrane helix</keyword>
<accession>K1RSY5</accession>
<evidence type="ECO:0000256" key="3">
    <source>
        <dbReference type="ARBA" id="ARBA00022692"/>
    </source>
</evidence>
<dbReference type="SUPFAM" id="SSF81665">
    <property type="entry name" value="Calcium ATPase, transmembrane domain M"/>
    <property type="match status" value="1"/>
</dbReference>
<dbReference type="AlphaFoldDB" id="K1RSY5"/>
<dbReference type="GO" id="GO:0019829">
    <property type="term" value="F:ATPase-coupled monoatomic cation transmembrane transporter activity"/>
    <property type="evidence" value="ECO:0007669"/>
    <property type="project" value="InterPro"/>
</dbReference>
<dbReference type="SUPFAM" id="SSF81660">
    <property type="entry name" value="Metal cation-transporting ATPase, ATP-binding domain N"/>
    <property type="match status" value="1"/>
</dbReference>
<dbReference type="Gene3D" id="3.40.50.1000">
    <property type="entry name" value="HAD superfamily/HAD-like"/>
    <property type="match status" value="1"/>
</dbReference>
<keyword evidence="5 6" id="KW-0472">Membrane</keyword>
<proteinExistence type="inferred from homology"/>
<evidence type="ECO:0000313" key="8">
    <source>
        <dbReference type="EMBL" id="EKC51697.1"/>
    </source>
</evidence>
<feature type="transmembrane region" description="Helical" evidence="6">
    <location>
        <begin position="141"/>
        <end position="160"/>
    </location>
</feature>
<comment type="similarity">
    <text evidence="2">Belongs to the cation transport ATPase (P-type) (TC 3.A.3) family. Type IB subfamily.</text>
</comment>
<dbReference type="InterPro" id="IPR023214">
    <property type="entry name" value="HAD_sf"/>
</dbReference>
<evidence type="ECO:0000256" key="4">
    <source>
        <dbReference type="ARBA" id="ARBA00022989"/>
    </source>
</evidence>
<dbReference type="NCBIfam" id="TIGR01494">
    <property type="entry name" value="ATPase_P-type"/>
    <property type="match status" value="1"/>
</dbReference>
<name>K1RSY5_9ZZZZ</name>
<dbReference type="PANTHER" id="PTHR48085">
    <property type="entry name" value="CADMIUM/ZINC-TRANSPORTING ATPASE HMA2-RELATED"/>
    <property type="match status" value="1"/>
</dbReference>
<dbReference type="InterPro" id="IPR027256">
    <property type="entry name" value="P-typ_ATPase_IB"/>
</dbReference>
<comment type="subcellular location">
    <subcellularLocation>
        <location evidence="1">Membrane</location>
    </subcellularLocation>
</comment>
<comment type="caution">
    <text evidence="8">The sequence shown here is derived from an EMBL/GenBank/DDBJ whole genome shotgun (WGS) entry which is preliminary data.</text>
</comment>
<organism evidence="8">
    <name type="scientific">human gut metagenome</name>
    <dbReference type="NCBI Taxonomy" id="408170"/>
    <lineage>
        <taxon>unclassified sequences</taxon>
        <taxon>metagenomes</taxon>
        <taxon>organismal metagenomes</taxon>
    </lineage>
</organism>
<protein>
    <submittedName>
        <fullName evidence="8">Heavy metal-transporting ATPase</fullName>
    </submittedName>
</protein>
<dbReference type="EMBL" id="AJWY01011814">
    <property type="protein sequence ID" value="EKC51697.1"/>
    <property type="molecule type" value="Genomic_DNA"/>
</dbReference>
<dbReference type="InterPro" id="IPR001757">
    <property type="entry name" value="P_typ_ATPase"/>
</dbReference>
<dbReference type="Pfam" id="PF00702">
    <property type="entry name" value="Hydrolase"/>
    <property type="match status" value="1"/>
</dbReference>
<dbReference type="GO" id="GO:0016020">
    <property type="term" value="C:membrane"/>
    <property type="evidence" value="ECO:0007669"/>
    <property type="project" value="UniProtKB-SubCell"/>
</dbReference>
<gene>
    <name evidence="8" type="ORF">LEA_17266</name>
</gene>
<dbReference type="InterPro" id="IPR018303">
    <property type="entry name" value="ATPase_P-typ_P_site"/>
</dbReference>
<evidence type="ECO:0000259" key="7">
    <source>
        <dbReference type="Pfam" id="PF00122"/>
    </source>
</evidence>
<dbReference type="Gene3D" id="2.70.150.10">
    <property type="entry name" value="Calcium-transporting ATPase, cytoplasmic transduction domain A"/>
    <property type="match status" value="1"/>
</dbReference>
<dbReference type="InterPro" id="IPR059000">
    <property type="entry name" value="ATPase_P-type_domA"/>
</dbReference>
<feature type="non-terminal residue" evidence="8">
    <location>
        <position position="1"/>
    </location>
</feature>
<dbReference type="InterPro" id="IPR023299">
    <property type="entry name" value="ATPase_P-typ_cyto_dom_N"/>
</dbReference>
<dbReference type="SUPFAM" id="SSF81653">
    <property type="entry name" value="Calcium ATPase, transduction domain A"/>
    <property type="match status" value="1"/>
</dbReference>
<dbReference type="GO" id="GO:0016887">
    <property type="term" value="F:ATP hydrolysis activity"/>
    <property type="evidence" value="ECO:0007669"/>
    <property type="project" value="InterPro"/>
</dbReference>
<dbReference type="PANTHER" id="PTHR48085:SF5">
    <property type="entry name" value="CADMIUM_ZINC-TRANSPORTING ATPASE HMA4-RELATED"/>
    <property type="match status" value="1"/>
</dbReference>
<evidence type="ECO:0000256" key="6">
    <source>
        <dbReference type="SAM" id="Phobius"/>
    </source>
</evidence>
<dbReference type="GO" id="GO:0005524">
    <property type="term" value="F:ATP binding"/>
    <property type="evidence" value="ECO:0007669"/>
    <property type="project" value="InterPro"/>
</dbReference>
<dbReference type="PRINTS" id="PR00941">
    <property type="entry name" value="CDATPASE"/>
</dbReference>
<evidence type="ECO:0000256" key="1">
    <source>
        <dbReference type="ARBA" id="ARBA00004370"/>
    </source>
</evidence>
<dbReference type="InterPro" id="IPR023298">
    <property type="entry name" value="ATPase_P-typ_TM_dom_sf"/>
</dbReference>
<dbReference type="PROSITE" id="PS00154">
    <property type="entry name" value="ATPASE_E1_E2"/>
    <property type="match status" value="1"/>
</dbReference>
<dbReference type="InterPro" id="IPR008250">
    <property type="entry name" value="ATPase_P-typ_transduc_dom_A_sf"/>
</dbReference>
<dbReference type="InterPro" id="IPR051014">
    <property type="entry name" value="Cation_Transport_ATPase_IB"/>
</dbReference>
<feature type="transmembrane region" description="Helical" evidence="6">
    <location>
        <begin position="172"/>
        <end position="196"/>
    </location>
</feature>
<feature type="domain" description="P-type ATPase A" evidence="7">
    <location>
        <begin position="23"/>
        <end position="122"/>
    </location>
</feature>
<dbReference type="Gene3D" id="3.40.1110.10">
    <property type="entry name" value="Calcium-transporting ATPase, cytoplasmic domain N"/>
    <property type="match status" value="1"/>
</dbReference>
<reference evidence="8" key="1">
    <citation type="journal article" date="2013" name="Environ. Microbiol.">
        <title>Microbiota from the distal guts of lean and obese adolescents exhibit partial functional redundancy besides clear differences in community structure.</title>
        <authorList>
            <person name="Ferrer M."/>
            <person name="Ruiz A."/>
            <person name="Lanza F."/>
            <person name="Haange S.B."/>
            <person name="Oberbach A."/>
            <person name="Till H."/>
            <person name="Bargiela R."/>
            <person name="Campoy C."/>
            <person name="Segura M.T."/>
            <person name="Richter M."/>
            <person name="von Bergen M."/>
            <person name="Seifert J."/>
            <person name="Suarez A."/>
        </authorList>
    </citation>
    <scope>NUCLEOTIDE SEQUENCE</scope>
</reference>
<sequence>GKILEEKAINKTRKSISDLMDIKPEYANLKKGDEIEIVEPSEVKVGDIVVVKQGEKIPLDGVVVKGTASLNTASLTGESKPQDVDENDIVLSGSIVLEGLLEIKVTEKYENSTVSKILELVENATDKKAKTETFVNKAAKIYTPIVIGIAILVGIFLPLISNVTYGGENGSIYRALIFLVISCPCAIAISVPLCYFSGIGKSSKEGILIKGSDYLDELKDVKEIVFDKTGTLTKGQFGISKIEVYSDKYVENDVLKYVVWGESYSNHPIAKSIVRNAKNVETKKVENYEE</sequence>
<dbReference type="Pfam" id="PF00122">
    <property type="entry name" value="E1-E2_ATPase"/>
    <property type="match status" value="1"/>
</dbReference>
<keyword evidence="3 6" id="KW-0812">Transmembrane</keyword>
<feature type="non-terminal residue" evidence="8">
    <location>
        <position position="290"/>
    </location>
</feature>